<dbReference type="InterPro" id="IPR024534">
    <property type="entry name" value="JetD_C"/>
</dbReference>
<dbReference type="Pfam" id="PF09983">
    <property type="entry name" value="JetD_C"/>
    <property type="match status" value="1"/>
</dbReference>
<feature type="domain" description="Wadjet protein JetD C-terminal" evidence="1">
    <location>
        <begin position="210"/>
        <end position="381"/>
    </location>
</feature>
<name>A0AAU7DTW6_9MICO</name>
<dbReference type="Pfam" id="PF11795">
    <property type="entry name" value="DUF3322"/>
    <property type="match status" value="1"/>
</dbReference>
<gene>
    <name evidence="3" type="ORF">V5R04_09300</name>
</gene>
<dbReference type="PIRSF" id="PIRSF028408">
    <property type="entry name" value="UCP028408"/>
    <property type="match status" value="1"/>
</dbReference>
<proteinExistence type="predicted"/>
<evidence type="ECO:0000259" key="2">
    <source>
        <dbReference type="Pfam" id="PF11795"/>
    </source>
</evidence>
<accession>A0AAU7DTW6</accession>
<dbReference type="InterPro" id="IPR024537">
    <property type="entry name" value="DUF3322"/>
</dbReference>
<reference evidence="3" key="1">
    <citation type="submission" date="2024-02" db="EMBL/GenBank/DDBJ databases">
        <title>Tomenella chthoni gen. nov. sp. nov., a member of the family Jonesiaceae isolated from bat guano.</title>
        <authorList>
            <person name="Miller S.L."/>
            <person name="King J."/>
            <person name="Sankaranarayanan K."/>
            <person name="Lawson P.A."/>
        </authorList>
    </citation>
    <scope>NUCLEOTIDE SEQUENCE</scope>
    <source>
        <strain evidence="3">BS-20</strain>
    </source>
</reference>
<dbReference type="InterPro" id="IPR014544">
    <property type="entry name" value="UCP028408"/>
</dbReference>
<organism evidence="3">
    <name type="scientific">Jonesiaceae bacterium BS-20</name>
    <dbReference type="NCBI Taxonomy" id="3120821"/>
    <lineage>
        <taxon>Bacteria</taxon>
        <taxon>Bacillati</taxon>
        <taxon>Actinomycetota</taxon>
        <taxon>Actinomycetes</taxon>
        <taxon>Micrococcales</taxon>
        <taxon>Jonesiaceae</taxon>
    </lineage>
</organism>
<evidence type="ECO:0000313" key="3">
    <source>
        <dbReference type="EMBL" id="XBH20443.1"/>
    </source>
</evidence>
<evidence type="ECO:0000259" key="1">
    <source>
        <dbReference type="Pfam" id="PF09983"/>
    </source>
</evidence>
<dbReference type="AlphaFoldDB" id="A0AAU7DTW6"/>
<feature type="domain" description="DUF3322" evidence="2">
    <location>
        <begin position="9"/>
        <end position="200"/>
    </location>
</feature>
<protein>
    <submittedName>
        <fullName evidence="3">Wadjet anti-phage system protein JetD domain-containing protein</fullName>
    </submittedName>
</protein>
<sequence length="385" mass="42913">MITVPQARTQAQKRLRTNLNKWLEQTVIQTDIPAPLLSITLHPPTEKQMLSNQQAAQDWAQSWSSVTTGNGIEVEWESRLWRSIGRQRIPVRAHFAHAHAVAAFSGGEPAAAWHLLYDRTTAVLATLLGDRSDPTVFLATIRRHSVTLRNYAPEEFDLVLATTQWLIDNPITGLRPRQVGIRGVDSKWFTSHRALLKDLVQASTGSEDLGIVDSDLLLRIRILDPGLLPGGPHDFAASPGHLAALNLRPTNIFIFENLESVLTMPPLPGAVVLHGGGYAVDLLQRIAWLQHAPVWYWGDLDSHGFAILNRLRGYLPHARSVLMDTVTLQLHADLCVPEPKPNTGQFPNLNAAEAQTLMKLREYGNIRLEQERIPWNHALSALELC</sequence>
<dbReference type="EMBL" id="CP146203">
    <property type="protein sequence ID" value="XBH20443.1"/>
    <property type="molecule type" value="Genomic_DNA"/>
</dbReference>